<name>A0A8X6V0B3_TRICX</name>
<comment type="caution">
    <text evidence="1">The sequence shown here is derived from an EMBL/GenBank/DDBJ whole genome shotgun (WGS) entry which is preliminary data.</text>
</comment>
<sequence>MMSSEYNIIIKFTADLKKPDIVKLIKASHIGWPGHLFRYDDTNPTNLVTSSKIQGTRKRRPPPGGLILLRELSGSGSQLLAIYRSKQNQKEKAHRDRFGM</sequence>
<gene>
    <name evidence="1" type="ORF">TNCV_4295091</name>
</gene>
<organism evidence="1 2">
    <name type="scientific">Trichonephila clavipes</name>
    <name type="common">Golden silk orbweaver</name>
    <name type="synonym">Nephila clavipes</name>
    <dbReference type="NCBI Taxonomy" id="2585209"/>
    <lineage>
        <taxon>Eukaryota</taxon>
        <taxon>Metazoa</taxon>
        <taxon>Ecdysozoa</taxon>
        <taxon>Arthropoda</taxon>
        <taxon>Chelicerata</taxon>
        <taxon>Arachnida</taxon>
        <taxon>Araneae</taxon>
        <taxon>Araneomorphae</taxon>
        <taxon>Entelegynae</taxon>
        <taxon>Araneoidea</taxon>
        <taxon>Nephilidae</taxon>
        <taxon>Trichonephila</taxon>
    </lineage>
</organism>
<accession>A0A8X6V0B3</accession>
<proteinExistence type="predicted"/>
<protein>
    <submittedName>
        <fullName evidence="1">Uncharacterized protein</fullName>
    </submittedName>
</protein>
<evidence type="ECO:0000313" key="2">
    <source>
        <dbReference type="Proteomes" id="UP000887159"/>
    </source>
</evidence>
<dbReference type="AlphaFoldDB" id="A0A8X6V0B3"/>
<reference evidence="1" key="1">
    <citation type="submission" date="2020-08" db="EMBL/GenBank/DDBJ databases">
        <title>Multicomponent nature underlies the extraordinary mechanical properties of spider dragline silk.</title>
        <authorList>
            <person name="Kono N."/>
            <person name="Nakamura H."/>
            <person name="Mori M."/>
            <person name="Yoshida Y."/>
            <person name="Ohtoshi R."/>
            <person name="Malay A.D."/>
            <person name="Moran D.A.P."/>
            <person name="Tomita M."/>
            <person name="Numata K."/>
            <person name="Arakawa K."/>
        </authorList>
    </citation>
    <scope>NUCLEOTIDE SEQUENCE</scope>
</reference>
<evidence type="ECO:0000313" key="1">
    <source>
        <dbReference type="EMBL" id="GFX94468.1"/>
    </source>
</evidence>
<dbReference type="EMBL" id="BMAU01021177">
    <property type="protein sequence ID" value="GFX94468.1"/>
    <property type="molecule type" value="Genomic_DNA"/>
</dbReference>
<keyword evidence="2" id="KW-1185">Reference proteome</keyword>
<dbReference type="Proteomes" id="UP000887159">
    <property type="component" value="Unassembled WGS sequence"/>
</dbReference>